<dbReference type="EMBL" id="BGZK01002177">
    <property type="protein sequence ID" value="GBP91517.1"/>
    <property type="molecule type" value="Genomic_DNA"/>
</dbReference>
<proteinExistence type="predicted"/>
<reference evidence="1 2" key="1">
    <citation type="journal article" date="2019" name="Commun. Biol.">
        <title>The bagworm genome reveals a unique fibroin gene that provides high tensile strength.</title>
        <authorList>
            <person name="Kono N."/>
            <person name="Nakamura H."/>
            <person name="Ohtoshi R."/>
            <person name="Tomita M."/>
            <person name="Numata K."/>
            <person name="Arakawa K."/>
        </authorList>
    </citation>
    <scope>NUCLEOTIDE SEQUENCE [LARGE SCALE GENOMIC DNA]</scope>
</reference>
<gene>
    <name evidence="1" type="ORF">EVAR_69373_1</name>
</gene>
<evidence type="ECO:0000313" key="2">
    <source>
        <dbReference type="Proteomes" id="UP000299102"/>
    </source>
</evidence>
<sequence>MELKLLGSCFQENFTPPVPDFISALMGTVIMFPTLAGPACRAKRVRNDKDINLTNKVFFSLFRRGEVKAYILHDRSPLHTRSIGLKPTAKFLLKKFRLCCQLLQYATGQHARVLRDVIFPMGDSLCESFRHRLEEVTETPVTGPLSIFRRGNVSVNDE</sequence>
<comment type="caution">
    <text evidence="1">The sequence shown here is derived from an EMBL/GenBank/DDBJ whole genome shotgun (WGS) entry which is preliminary data.</text>
</comment>
<keyword evidence="2" id="KW-1185">Reference proteome</keyword>
<name>A0A4C1ZY17_EUMVA</name>
<organism evidence="1 2">
    <name type="scientific">Eumeta variegata</name>
    <name type="common">Bagworm moth</name>
    <name type="synonym">Eumeta japonica</name>
    <dbReference type="NCBI Taxonomy" id="151549"/>
    <lineage>
        <taxon>Eukaryota</taxon>
        <taxon>Metazoa</taxon>
        <taxon>Ecdysozoa</taxon>
        <taxon>Arthropoda</taxon>
        <taxon>Hexapoda</taxon>
        <taxon>Insecta</taxon>
        <taxon>Pterygota</taxon>
        <taxon>Neoptera</taxon>
        <taxon>Endopterygota</taxon>
        <taxon>Lepidoptera</taxon>
        <taxon>Glossata</taxon>
        <taxon>Ditrysia</taxon>
        <taxon>Tineoidea</taxon>
        <taxon>Psychidae</taxon>
        <taxon>Oiketicinae</taxon>
        <taxon>Eumeta</taxon>
    </lineage>
</organism>
<evidence type="ECO:0000313" key="1">
    <source>
        <dbReference type="EMBL" id="GBP91517.1"/>
    </source>
</evidence>
<protein>
    <submittedName>
        <fullName evidence="1">Uncharacterized protein</fullName>
    </submittedName>
</protein>
<dbReference type="AlphaFoldDB" id="A0A4C1ZY17"/>
<accession>A0A4C1ZY17</accession>
<dbReference type="Proteomes" id="UP000299102">
    <property type="component" value="Unassembled WGS sequence"/>
</dbReference>